<dbReference type="STRING" id="1912795.BK816_00380"/>
<evidence type="ECO:0000313" key="2">
    <source>
        <dbReference type="Proteomes" id="UP000176288"/>
    </source>
</evidence>
<proteinExistence type="predicted"/>
<evidence type="ECO:0000313" key="1">
    <source>
        <dbReference type="EMBL" id="AOZ71935.1"/>
    </source>
</evidence>
<keyword evidence="2" id="KW-1185">Reference proteome</keyword>
<sequence>MMGEQGNGWELPHEKQTVVMDRFRITYNRSWALMEFDGSPLDKATGQRIGAKDLQLGFDTASTLREKHARAGSPPDLVRRLHLEAANPHLQGNDPLGARLHHKRVDVVALRPQQAEGGKGPSEQVASERALWLCELKNYSSVELEGRPNVHPNAKHLERANILQKFSSTFHAVCVANTLKDPQVAARGQQLRDAFLEADRLGFALVFCTDNKQQLAFASAFEQYFRMITRRARRIQQQTAEGGGDLSDDLARVARSWDEDAAARLNFLHWMRYVPTSTKISVRVFPVLLAEGGTSFKSLRKLPDGIDFEPG</sequence>
<dbReference type="Proteomes" id="UP000176288">
    <property type="component" value="Chromosome"/>
</dbReference>
<protein>
    <submittedName>
        <fullName evidence="1">Uncharacterized protein</fullName>
    </submittedName>
</protein>
<reference evidence="1 2" key="1">
    <citation type="submission" date="2016-10" db="EMBL/GenBank/DDBJ databases">
        <title>Actinomyces aegypiusis sp. nov., isolated from the Aegypius monachus in Qinghai Tibet Plateau China.</title>
        <authorList>
            <person name="Wang Y."/>
        </authorList>
    </citation>
    <scope>NUCLEOTIDE SEQUENCE [LARGE SCALE GENOMIC DNA]</scope>
    <source>
        <strain evidence="1 2">VUL4_3</strain>
    </source>
</reference>
<gene>
    <name evidence="1" type="ORF">BK816_00380</name>
</gene>
<name>A0A1D9MI02_9ACTO</name>
<dbReference type="KEGG" id="avu:BK816_00380"/>
<accession>A0A1D9MI02</accession>
<dbReference type="AlphaFoldDB" id="A0A1D9MI02"/>
<dbReference type="EMBL" id="CP017812">
    <property type="protein sequence ID" value="AOZ71935.1"/>
    <property type="molecule type" value="Genomic_DNA"/>
</dbReference>
<organism evidence="1 2">
    <name type="scientific">Boudabousia tangfeifanii</name>
    <dbReference type="NCBI Taxonomy" id="1912795"/>
    <lineage>
        <taxon>Bacteria</taxon>
        <taxon>Bacillati</taxon>
        <taxon>Actinomycetota</taxon>
        <taxon>Actinomycetes</taxon>
        <taxon>Actinomycetales</taxon>
        <taxon>Actinomycetaceae</taxon>
        <taxon>Boudabousia</taxon>
    </lineage>
</organism>